<dbReference type="AlphaFoldDB" id="A0AAI9EBH4"/>
<dbReference type="Pfam" id="PF05572">
    <property type="entry name" value="Peptidase_M43"/>
    <property type="match status" value="1"/>
</dbReference>
<dbReference type="CDD" id="cd04275">
    <property type="entry name" value="ZnMc_pappalysin_like"/>
    <property type="match status" value="1"/>
</dbReference>
<evidence type="ECO:0000313" key="12">
    <source>
        <dbReference type="Proteomes" id="UP001296104"/>
    </source>
</evidence>
<evidence type="ECO:0000313" key="11">
    <source>
        <dbReference type="EMBL" id="CAK4029899.1"/>
    </source>
</evidence>
<evidence type="ECO:0000256" key="5">
    <source>
        <dbReference type="ARBA" id="ARBA00022801"/>
    </source>
</evidence>
<keyword evidence="4 9" id="KW-0732">Signal</keyword>
<evidence type="ECO:0000259" key="10">
    <source>
        <dbReference type="Pfam" id="PF05572"/>
    </source>
</evidence>
<feature type="chain" id="PRO_5042559639" evidence="9">
    <location>
        <begin position="25"/>
        <end position="317"/>
    </location>
</feature>
<evidence type="ECO:0000256" key="6">
    <source>
        <dbReference type="ARBA" id="ARBA00022833"/>
    </source>
</evidence>
<evidence type="ECO:0000256" key="3">
    <source>
        <dbReference type="ARBA" id="ARBA00022723"/>
    </source>
</evidence>
<dbReference type="Gene3D" id="3.40.390.10">
    <property type="entry name" value="Collagenase (Catalytic Domain)"/>
    <property type="match status" value="1"/>
</dbReference>
<organism evidence="11 12">
    <name type="scientific">Lecanosticta acicola</name>
    <dbReference type="NCBI Taxonomy" id="111012"/>
    <lineage>
        <taxon>Eukaryota</taxon>
        <taxon>Fungi</taxon>
        <taxon>Dikarya</taxon>
        <taxon>Ascomycota</taxon>
        <taxon>Pezizomycotina</taxon>
        <taxon>Dothideomycetes</taxon>
        <taxon>Dothideomycetidae</taxon>
        <taxon>Mycosphaerellales</taxon>
        <taxon>Mycosphaerellaceae</taxon>
        <taxon>Lecanosticta</taxon>
    </lineage>
</organism>
<dbReference type="Proteomes" id="UP001296104">
    <property type="component" value="Unassembled WGS sequence"/>
</dbReference>
<dbReference type="GO" id="GO:0006508">
    <property type="term" value="P:proteolysis"/>
    <property type="evidence" value="ECO:0007669"/>
    <property type="project" value="UniProtKB-KW"/>
</dbReference>
<evidence type="ECO:0000256" key="8">
    <source>
        <dbReference type="ARBA" id="ARBA00023157"/>
    </source>
</evidence>
<evidence type="ECO:0000256" key="7">
    <source>
        <dbReference type="ARBA" id="ARBA00023049"/>
    </source>
</evidence>
<accession>A0AAI9EBH4</accession>
<keyword evidence="7 11" id="KW-0482">Metalloprotease</keyword>
<reference evidence="11" key="1">
    <citation type="submission" date="2023-11" db="EMBL/GenBank/DDBJ databases">
        <authorList>
            <person name="Alioto T."/>
            <person name="Alioto T."/>
            <person name="Gomez Garrido J."/>
        </authorList>
    </citation>
    <scope>NUCLEOTIDE SEQUENCE</scope>
</reference>
<name>A0AAI9EBH4_9PEZI</name>
<comment type="similarity">
    <text evidence="1">Belongs to the peptidase M43B family.</text>
</comment>
<evidence type="ECO:0000256" key="1">
    <source>
        <dbReference type="ARBA" id="ARBA00008721"/>
    </source>
</evidence>
<gene>
    <name evidence="11" type="ORF">LECACI_7A005331</name>
</gene>
<protein>
    <submittedName>
        <fullName evidence="11">Extracellular metalloprotease</fullName>
    </submittedName>
</protein>
<dbReference type="InterPro" id="IPR008754">
    <property type="entry name" value="Peptidase_M43"/>
</dbReference>
<dbReference type="PANTHER" id="PTHR47466">
    <property type="match status" value="1"/>
</dbReference>
<dbReference type="SUPFAM" id="SSF55486">
    <property type="entry name" value="Metalloproteases ('zincins'), catalytic domain"/>
    <property type="match status" value="1"/>
</dbReference>
<comment type="caution">
    <text evidence="11">The sequence shown here is derived from an EMBL/GenBank/DDBJ whole genome shotgun (WGS) entry which is preliminary data.</text>
</comment>
<dbReference type="EMBL" id="CAVMBE010000034">
    <property type="protein sequence ID" value="CAK4029899.1"/>
    <property type="molecule type" value="Genomic_DNA"/>
</dbReference>
<proteinExistence type="inferred from homology"/>
<feature type="signal peptide" evidence="9">
    <location>
        <begin position="1"/>
        <end position="24"/>
    </location>
</feature>
<keyword evidence="5" id="KW-0378">Hydrolase</keyword>
<sequence>MRSFFTTLSFALAALLLLVGHVSARDLSNSTHFVDPTTNFTIQHFDCDVNRGQASEHFNKTVAFLHRNTRRPGQVGSRSAALVKKQTVSPAITVPVYIHLITTTAKQGTLTQTAATAQVAALNTVYNKYGITFNLQNVTTDANDAWAVAEGSDMDALKAARRYGSYSALNLYFHTDLSGGVLGTCTLPSQVTDPKDPSQYVSDGCNVNAATMPGGSMTGYNQGMTAVHETGHWLGLLHTFEGYSCTGDGDSIADTPQQSTSTDGCPTSPVKDSCPAVAGVDLIHNYMDYSSDACYESFTPNQVTRIQSMWQEYRQGM</sequence>
<keyword evidence="3" id="KW-0479">Metal-binding</keyword>
<dbReference type="GO" id="GO:0046872">
    <property type="term" value="F:metal ion binding"/>
    <property type="evidence" value="ECO:0007669"/>
    <property type="project" value="UniProtKB-KW"/>
</dbReference>
<keyword evidence="12" id="KW-1185">Reference proteome</keyword>
<dbReference type="GO" id="GO:0008237">
    <property type="term" value="F:metallopeptidase activity"/>
    <property type="evidence" value="ECO:0007669"/>
    <property type="project" value="UniProtKB-KW"/>
</dbReference>
<feature type="domain" description="Peptidase M43 pregnancy-associated plasma-A" evidence="10">
    <location>
        <begin position="167"/>
        <end position="308"/>
    </location>
</feature>
<evidence type="ECO:0000256" key="9">
    <source>
        <dbReference type="SAM" id="SignalP"/>
    </source>
</evidence>
<keyword evidence="2" id="KW-0645">Protease</keyword>
<evidence type="ECO:0000256" key="4">
    <source>
        <dbReference type="ARBA" id="ARBA00022729"/>
    </source>
</evidence>
<dbReference type="PANTHER" id="PTHR47466:SF1">
    <property type="entry name" value="METALLOPROTEASE MEP1 (AFU_ORTHOLOGUE AFUA_1G07730)-RELATED"/>
    <property type="match status" value="1"/>
</dbReference>
<keyword evidence="8" id="KW-1015">Disulfide bond</keyword>
<evidence type="ECO:0000256" key="2">
    <source>
        <dbReference type="ARBA" id="ARBA00022670"/>
    </source>
</evidence>
<keyword evidence="6" id="KW-0862">Zinc</keyword>
<dbReference type="InterPro" id="IPR024079">
    <property type="entry name" value="MetalloPept_cat_dom_sf"/>
</dbReference>